<gene>
    <name evidence="4" type="ORF">IAB67_08115</name>
</gene>
<dbReference type="GO" id="GO:0030435">
    <property type="term" value="P:sporulation resulting in formation of a cellular spore"/>
    <property type="evidence" value="ECO:0007669"/>
    <property type="project" value="InterPro"/>
</dbReference>
<dbReference type="AlphaFoldDB" id="A0A9D1IVD7"/>
<dbReference type="InterPro" id="IPR007730">
    <property type="entry name" value="SPOR-like_dom"/>
</dbReference>
<evidence type="ECO:0000259" key="3">
    <source>
        <dbReference type="Pfam" id="PF08486"/>
    </source>
</evidence>
<comment type="caution">
    <text evidence="4">The sequence shown here is derived from an EMBL/GenBank/DDBJ whole genome shotgun (WGS) entry which is preliminary data.</text>
</comment>
<feature type="signal peptide" evidence="1">
    <location>
        <begin position="1"/>
        <end position="25"/>
    </location>
</feature>
<proteinExistence type="predicted"/>
<dbReference type="InterPro" id="IPR051922">
    <property type="entry name" value="Bact_Sporulation_Assoc"/>
</dbReference>
<feature type="domain" description="Sporulation stage II protein D amidase enhancer LytB N-terminal" evidence="3">
    <location>
        <begin position="233"/>
        <end position="322"/>
    </location>
</feature>
<dbReference type="Proteomes" id="UP000824073">
    <property type="component" value="Unassembled WGS sequence"/>
</dbReference>
<dbReference type="PANTHER" id="PTHR30032:SF4">
    <property type="entry name" value="AMIDASE ENHANCER"/>
    <property type="match status" value="1"/>
</dbReference>
<dbReference type="GO" id="GO:0042834">
    <property type="term" value="F:peptidoglycan binding"/>
    <property type="evidence" value="ECO:0007669"/>
    <property type="project" value="InterPro"/>
</dbReference>
<dbReference type="InterPro" id="IPR036680">
    <property type="entry name" value="SPOR-like_sf"/>
</dbReference>
<dbReference type="NCBIfam" id="TIGR02669">
    <property type="entry name" value="SpoIID_LytB"/>
    <property type="match status" value="1"/>
</dbReference>
<evidence type="ECO:0000313" key="4">
    <source>
        <dbReference type="EMBL" id="HIU44243.1"/>
    </source>
</evidence>
<dbReference type="EMBL" id="DVMR01000061">
    <property type="protein sequence ID" value="HIU44243.1"/>
    <property type="molecule type" value="Genomic_DNA"/>
</dbReference>
<feature type="domain" description="SPOR" evidence="2">
    <location>
        <begin position="108"/>
        <end position="171"/>
    </location>
</feature>
<evidence type="ECO:0000256" key="1">
    <source>
        <dbReference type="SAM" id="SignalP"/>
    </source>
</evidence>
<protein>
    <submittedName>
        <fullName evidence="4">SpoIID/LytB domain-containing protein</fullName>
    </submittedName>
</protein>
<sequence length="548" mass="59250">MKKRLSLLLAIFLIFSMVAVPSAAASYETLKIGLYYGTNALSAANLQNVSEQATGYQLGYYDTSRNFIPLYSTNEMYITVVKDKNMYIGDGKVYYDSLPSSYNTVIGAYHLQLDTVASSLDEALALISTLSNAGLSAFVAYTAEGYRVRVGNYTSSVEAASIAPQVSAAVGLTASAVGESRSCYTVTVTETNTILFEFDMGGQALSIEPNSDETWFKNQTYYGGFEYRRASGDDITVVNVVSMDDYIKGVIPYEMSPSWPIEALKAQALCAKSYAVTCIGKHNSQGFDLCNTTDCQVYYGTKTATDNSDSAVEAVSGLYVLYNGEVAETYYHASSGGWTEDAKNIWGTDIPYLKAVEDTYLTELRPYSFSITLSEVTSILQGKGYDVTDIIDFYVSEYTSAGNVREITFVQSNGETLVFSGERARTCLNTSSSTKRINSHRYTVSTDAQLYVNGTVPDKAIGQYYAIGGDGSTSVLSGSQLYAVNGNKTTSQIDMSGSGSGQYVISGTGSGHNIGMSQCGARDMANQGFTYDQIIQFYFTGVQVGPAN</sequence>
<name>A0A9D1IVD7_9CLOT</name>
<evidence type="ECO:0000259" key="2">
    <source>
        <dbReference type="Pfam" id="PF05036"/>
    </source>
</evidence>
<organism evidence="4 5">
    <name type="scientific">Candidatus Ventrousia excrementavium</name>
    <dbReference type="NCBI Taxonomy" id="2840961"/>
    <lineage>
        <taxon>Bacteria</taxon>
        <taxon>Bacillati</taxon>
        <taxon>Bacillota</taxon>
        <taxon>Clostridia</taxon>
        <taxon>Eubacteriales</taxon>
        <taxon>Clostridiaceae</taxon>
        <taxon>Clostridiaceae incertae sedis</taxon>
        <taxon>Candidatus Ventrousia</taxon>
    </lineage>
</organism>
<reference evidence="4" key="1">
    <citation type="submission" date="2020-10" db="EMBL/GenBank/DDBJ databases">
        <authorList>
            <person name="Gilroy R."/>
        </authorList>
    </citation>
    <scope>NUCLEOTIDE SEQUENCE</scope>
    <source>
        <strain evidence="4">CHK191-8634</strain>
    </source>
</reference>
<dbReference type="PANTHER" id="PTHR30032">
    <property type="entry name" value="N-ACETYLMURAMOYL-L-ALANINE AMIDASE-RELATED"/>
    <property type="match status" value="1"/>
</dbReference>
<dbReference type="InterPro" id="IPR013693">
    <property type="entry name" value="SpoIID/LytB_N"/>
</dbReference>
<evidence type="ECO:0000313" key="5">
    <source>
        <dbReference type="Proteomes" id="UP000824073"/>
    </source>
</evidence>
<dbReference type="GO" id="GO:0030288">
    <property type="term" value="C:outer membrane-bounded periplasmic space"/>
    <property type="evidence" value="ECO:0007669"/>
    <property type="project" value="TreeGrafter"/>
</dbReference>
<accession>A0A9D1IVD7</accession>
<dbReference type="Pfam" id="PF05036">
    <property type="entry name" value="SPOR"/>
    <property type="match status" value="1"/>
</dbReference>
<dbReference type="Gene3D" id="3.30.70.1070">
    <property type="entry name" value="Sporulation related repeat"/>
    <property type="match status" value="1"/>
</dbReference>
<dbReference type="Pfam" id="PF08486">
    <property type="entry name" value="SpoIID"/>
    <property type="match status" value="1"/>
</dbReference>
<dbReference type="InterPro" id="IPR013486">
    <property type="entry name" value="SpoIID/LytB"/>
</dbReference>
<feature type="chain" id="PRO_5038372634" evidence="1">
    <location>
        <begin position="26"/>
        <end position="548"/>
    </location>
</feature>
<dbReference type="SUPFAM" id="SSF110997">
    <property type="entry name" value="Sporulation related repeat"/>
    <property type="match status" value="1"/>
</dbReference>
<reference evidence="4" key="2">
    <citation type="journal article" date="2021" name="PeerJ">
        <title>Extensive microbial diversity within the chicken gut microbiome revealed by metagenomics and culture.</title>
        <authorList>
            <person name="Gilroy R."/>
            <person name="Ravi A."/>
            <person name="Getino M."/>
            <person name="Pursley I."/>
            <person name="Horton D.L."/>
            <person name="Alikhan N.F."/>
            <person name="Baker D."/>
            <person name="Gharbi K."/>
            <person name="Hall N."/>
            <person name="Watson M."/>
            <person name="Adriaenssens E.M."/>
            <person name="Foster-Nyarko E."/>
            <person name="Jarju S."/>
            <person name="Secka A."/>
            <person name="Antonio M."/>
            <person name="Oren A."/>
            <person name="Chaudhuri R.R."/>
            <person name="La Ragione R."/>
            <person name="Hildebrand F."/>
            <person name="Pallen M.J."/>
        </authorList>
    </citation>
    <scope>NUCLEOTIDE SEQUENCE</scope>
    <source>
        <strain evidence="4">CHK191-8634</strain>
    </source>
</reference>
<keyword evidence="1" id="KW-0732">Signal</keyword>